<dbReference type="OrthoDB" id="66510at2759"/>
<dbReference type="InterPro" id="IPR019193">
    <property type="entry name" value="UBQ-conj_enz_E2-bd_prot"/>
</dbReference>
<protein>
    <submittedName>
        <fullName evidence="2">HECT-like ubiquitin-conjugating enzyme-binding-domain-containing protein</fullName>
    </submittedName>
</protein>
<dbReference type="GO" id="GO:0000209">
    <property type="term" value="P:protein polyubiquitination"/>
    <property type="evidence" value="ECO:0007669"/>
    <property type="project" value="TreeGrafter"/>
</dbReference>
<dbReference type="GO" id="GO:0031624">
    <property type="term" value="F:ubiquitin conjugating enzyme binding"/>
    <property type="evidence" value="ECO:0007669"/>
    <property type="project" value="TreeGrafter"/>
</dbReference>
<dbReference type="PANTHER" id="PTHR31531">
    <property type="entry name" value="E3 UBIQUITIN-PROTEIN LIGASE E3D FAMILY MEMBER"/>
    <property type="match status" value="1"/>
</dbReference>
<keyword evidence="3" id="KW-1185">Reference proteome</keyword>
<dbReference type="GO" id="GO:0030332">
    <property type="term" value="F:cyclin binding"/>
    <property type="evidence" value="ECO:0007669"/>
    <property type="project" value="TreeGrafter"/>
</dbReference>
<feature type="region of interest" description="Disordered" evidence="1">
    <location>
        <begin position="536"/>
        <end position="560"/>
    </location>
</feature>
<reference evidence="2" key="2">
    <citation type="submission" date="2020-11" db="EMBL/GenBank/DDBJ databases">
        <authorList>
            <consortium name="DOE Joint Genome Institute"/>
            <person name="Kuo A."/>
            <person name="Miyauchi S."/>
            <person name="Kiss E."/>
            <person name="Drula E."/>
            <person name="Kohler A."/>
            <person name="Sanchez-Garcia M."/>
            <person name="Andreopoulos B."/>
            <person name="Barry K.W."/>
            <person name="Bonito G."/>
            <person name="Buee M."/>
            <person name="Carver A."/>
            <person name="Chen C."/>
            <person name="Cichocki N."/>
            <person name="Clum A."/>
            <person name="Culley D."/>
            <person name="Crous P.W."/>
            <person name="Fauchery L."/>
            <person name="Girlanda M."/>
            <person name="Hayes R."/>
            <person name="Keri Z."/>
            <person name="Labutti K."/>
            <person name="Lipzen A."/>
            <person name="Lombard V."/>
            <person name="Magnuson J."/>
            <person name="Maillard F."/>
            <person name="Morin E."/>
            <person name="Murat C."/>
            <person name="Nolan M."/>
            <person name="Ohm R."/>
            <person name="Pangilinan J."/>
            <person name="Pereira M."/>
            <person name="Perotto S."/>
            <person name="Peter M."/>
            <person name="Riley R."/>
            <person name="Sitrit Y."/>
            <person name="Stielow B."/>
            <person name="Szollosi G."/>
            <person name="Zifcakova L."/>
            <person name="Stursova M."/>
            <person name="Spatafora J.W."/>
            <person name="Tedersoo L."/>
            <person name="Vaario L.-M."/>
            <person name="Yamada A."/>
            <person name="Yan M."/>
            <person name="Wang P."/>
            <person name="Xu J."/>
            <person name="Bruns T."/>
            <person name="Baldrian P."/>
            <person name="Vilgalys R."/>
            <person name="Henrissat B."/>
            <person name="Grigoriev I.V."/>
            <person name="Hibbett D."/>
            <person name="Nagy L.G."/>
            <person name="Martin F.M."/>
        </authorList>
    </citation>
    <scope>NUCLEOTIDE SEQUENCE</scope>
    <source>
        <strain evidence="2">UH-Tt-Lm1</strain>
    </source>
</reference>
<feature type="region of interest" description="Disordered" evidence="1">
    <location>
        <begin position="441"/>
        <end position="464"/>
    </location>
</feature>
<dbReference type="EMBL" id="WIUZ02000004">
    <property type="protein sequence ID" value="KAF9788045.1"/>
    <property type="molecule type" value="Genomic_DNA"/>
</dbReference>
<evidence type="ECO:0000313" key="2">
    <source>
        <dbReference type="EMBL" id="KAF9788045.1"/>
    </source>
</evidence>
<dbReference type="GO" id="GO:0006513">
    <property type="term" value="P:protein monoubiquitination"/>
    <property type="evidence" value="ECO:0007669"/>
    <property type="project" value="TreeGrafter"/>
</dbReference>
<dbReference type="GO" id="GO:0043161">
    <property type="term" value="P:proteasome-mediated ubiquitin-dependent protein catabolic process"/>
    <property type="evidence" value="ECO:0007669"/>
    <property type="project" value="TreeGrafter"/>
</dbReference>
<evidence type="ECO:0000313" key="3">
    <source>
        <dbReference type="Proteomes" id="UP000736335"/>
    </source>
</evidence>
<dbReference type="PANTHER" id="PTHR31531:SF2">
    <property type="entry name" value="E3 UBIQUITIN-PROTEIN LIGASE E3D"/>
    <property type="match status" value="1"/>
</dbReference>
<dbReference type="Pfam" id="PF09814">
    <property type="entry name" value="HECT_2"/>
    <property type="match status" value="1"/>
</dbReference>
<dbReference type="Proteomes" id="UP000736335">
    <property type="component" value="Unassembled WGS sequence"/>
</dbReference>
<dbReference type="GO" id="GO:0061630">
    <property type="term" value="F:ubiquitin protein ligase activity"/>
    <property type="evidence" value="ECO:0007669"/>
    <property type="project" value="TreeGrafter"/>
</dbReference>
<name>A0A9P6L9I0_9AGAM</name>
<dbReference type="GO" id="GO:0005829">
    <property type="term" value="C:cytosol"/>
    <property type="evidence" value="ECO:0007669"/>
    <property type="project" value="TreeGrafter"/>
</dbReference>
<organism evidence="2 3">
    <name type="scientific">Thelephora terrestris</name>
    <dbReference type="NCBI Taxonomy" id="56493"/>
    <lineage>
        <taxon>Eukaryota</taxon>
        <taxon>Fungi</taxon>
        <taxon>Dikarya</taxon>
        <taxon>Basidiomycota</taxon>
        <taxon>Agaricomycotina</taxon>
        <taxon>Agaricomycetes</taxon>
        <taxon>Thelephorales</taxon>
        <taxon>Thelephoraceae</taxon>
        <taxon>Thelephora</taxon>
    </lineage>
</organism>
<evidence type="ECO:0000256" key="1">
    <source>
        <dbReference type="SAM" id="MobiDB-lite"/>
    </source>
</evidence>
<dbReference type="AlphaFoldDB" id="A0A9P6L9I0"/>
<sequence length="947" mass="105259">MATLERTREVLRSPDPLLTTAIPTPFPRALLQSSYTQQEDIVRPATAPAIYTADSSSTAERPIQTVHHEPTKGEMQDIVPSIQNVQNSCLMILDVLLSSQLFSGAMAPPTHGAAQSQSSPFLLHTLISKLRQLDSGDSMVEIATAQDNVALLRELQGRIDRLFSSSDESPSTDAQLAKTLVSLLNCLQRLLSTCAKDTITTPSLSTTPSTSMVANPNLYDSLEHSLTELQNDRNLHTPHSNPVSVVENALLWSQIDTMLEQVITLCRRRQRTPEPLRPPSNSDVHPPEYDLAGSPIDDIPPAYDGPRSLFTHEAKDVKSPSFSYERLVSATIQNEKMRLDLEAVTIAIDRLYLVAPQLLNQRVELKASKMAELEKARQAGKGKGKQKQVDLRELEHMVEMIGKASERKITGQSYVMDSDARAKQERARWRDNERRQEFVEQLAGHSDSGRLHDQEANSSDNLKNSEALLTLPEFIRESVPPEALKADPHAALTLPEFIKEPIPSGIDLPKTITKRRSLKGLRNRSLSAPTLDWILPSGMRTPPDRKAHKRRSKSPSRSSLGVGSLELSYVAEHHENLQHVMVFFNVTGAILGVNLEVDIQSGADKSDYFLVISGTKTTLPSPLPARVSSGKPTVNVQSGHFELKLSSVGAPDLPSSLAVELYDATALSKSMPTTFICSSCSLPLVQSTKVNEYKDLPSEHWQELIDVWICHSDQKLHNEVMENAKHGFWPKEGEALVGGSYIVFEESSVVEVHIRHSEAREREGWSSIKCICGATVGRTQRQPSPDREGVMCYRLAKYAIKPVSPTAEPLRIPLSSFIVEDMMEYVQAHATYRFILHDDEEERPRILIWLFKPSMRIAYSTPTQYFLSKVGYIHGAKVLYKILGPETASADLASIVSRYPGFPQAEHLSYPLDICRRLAGLLKESNSAYPESMKVMTGLDVGFLQRS</sequence>
<proteinExistence type="predicted"/>
<dbReference type="GO" id="GO:0051865">
    <property type="term" value="P:protein autoubiquitination"/>
    <property type="evidence" value="ECO:0007669"/>
    <property type="project" value="TreeGrafter"/>
</dbReference>
<dbReference type="GO" id="GO:0005634">
    <property type="term" value="C:nucleus"/>
    <property type="evidence" value="ECO:0007669"/>
    <property type="project" value="TreeGrafter"/>
</dbReference>
<reference evidence="2" key="1">
    <citation type="journal article" date="2020" name="Nat. Commun.">
        <title>Large-scale genome sequencing of mycorrhizal fungi provides insights into the early evolution of symbiotic traits.</title>
        <authorList>
            <person name="Miyauchi S."/>
            <person name="Kiss E."/>
            <person name="Kuo A."/>
            <person name="Drula E."/>
            <person name="Kohler A."/>
            <person name="Sanchez-Garcia M."/>
            <person name="Morin E."/>
            <person name="Andreopoulos B."/>
            <person name="Barry K.W."/>
            <person name="Bonito G."/>
            <person name="Buee M."/>
            <person name="Carver A."/>
            <person name="Chen C."/>
            <person name="Cichocki N."/>
            <person name="Clum A."/>
            <person name="Culley D."/>
            <person name="Crous P.W."/>
            <person name="Fauchery L."/>
            <person name="Girlanda M."/>
            <person name="Hayes R.D."/>
            <person name="Keri Z."/>
            <person name="LaButti K."/>
            <person name="Lipzen A."/>
            <person name="Lombard V."/>
            <person name="Magnuson J."/>
            <person name="Maillard F."/>
            <person name="Murat C."/>
            <person name="Nolan M."/>
            <person name="Ohm R.A."/>
            <person name="Pangilinan J."/>
            <person name="Pereira M.F."/>
            <person name="Perotto S."/>
            <person name="Peter M."/>
            <person name="Pfister S."/>
            <person name="Riley R."/>
            <person name="Sitrit Y."/>
            <person name="Stielow J.B."/>
            <person name="Szollosi G."/>
            <person name="Zifcakova L."/>
            <person name="Stursova M."/>
            <person name="Spatafora J.W."/>
            <person name="Tedersoo L."/>
            <person name="Vaario L.M."/>
            <person name="Yamada A."/>
            <person name="Yan M."/>
            <person name="Wang P."/>
            <person name="Xu J."/>
            <person name="Bruns T."/>
            <person name="Baldrian P."/>
            <person name="Vilgalys R."/>
            <person name="Dunand C."/>
            <person name="Henrissat B."/>
            <person name="Grigoriev I.V."/>
            <person name="Hibbett D."/>
            <person name="Nagy L.G."/>
            <person name="Martin F.M."/>
        </authorList>
    </citation>
    <scope>NUCLEOTIDE SEQUENCE</scope>
    <source>
        <strain evidence="2">UH-Tt-Lm1</strain>
    </source>
</reference>
<accession>A0A9P6L9I0</accession>
<comment type="caution">
    <text evidence="2">The sequence shown here is derived from an EMBL/GenBank/DDBJ whole genome shotgun (WGS) entry which is preliminary data.</text>
</comment>
<gene>
    <name evidence="2" type="ORF">BJ322DRAFT_1046749</name>
</gene>
<dbReference type="GO" id="GO:0000151">
    <property type="term" value="C:ubiquitin ligase complex"/>
    <property type="evidence" value="ECO:0007669"/>
    <property type="project" value="TreeGrafter"/>
</dbReference>